<dbReference type="Proteomes" id="UP000002028">
    <property type="component" value="Chromosome"/>
</dbReference>
<dbReference type="EMBL" id="CP001769">
    <property type="protein sequence ID" value="ADB39791.1"/>
    <property type="molecule type" value="Genomic_DNA"/>
</dbReference>
<evidence type="ECO:0000313" key="1">
    <source>
        <dbReference type="EMBL" id="ADB39791.1"/>
    </source>
</evidence>
<dbReference type="eggNOG" id="ENOG50344WC">
    <property type="taxonomic scope" value="Bacteria"/>
</dbReference>
<accession>D2QC56</accession>
<name>D2QC56_SPILD</name>
<keyword evidence="2" id="KW-1185">Reference proteome</keyword>
<dbReference type="KEGG" id="sli:Slin_3796"/>
<organism evidence="1 2">
    <name type="scientific">Spirosoma linguale (strain ATCC 33905 / DSM 74 / LMG 10896 / Claus 1)</name>
    <dbReference type="NCBI Taxonomy" id="504472"/>
    <lineage>
        <taxon>Bacteria</taxon>
        <taxon>Pseudomonadati</taxon>
        <taxon>Bacteroidota</taxon>
        <taxon>Cytophagia</taxon>
        <taxon>Cytophagales</taxon>
        <taxon>Cytophagaceae</taxon>
        <taxon>Spirosoma</taxon>
    </lineage>
</organism>
<dbReference type="RefSeq" id="WP_012928304.1">
    <property type="nucleotide sequence ID" value="NC_013730.1"/>
</dbReference>
<gene>
    <name evidence="1" type="ordered locus">Slin_3796</name>
</gene>
<sequence>MEPIKPVFFIEGQAHPDQHLQNTVKLLIEADAWISITLKQHPTEGVEVDIKSANLGAEQINEILRYAVTATSGPPSSRN</sequence>
<reference evidence="1 2" key="1">
    <citation type="journal article" date="2010" name="Stand. Genomic Sci.">
        <title>Complete genome sequence of Spirosoma linguale type strain (1).</title>
        <authorList>
            <person name="Lail K."/>
            <person name="Sikorski J."/>
            <person name="Saunders E."/>
            <person name="Lapidus A."/>
            <person name="Glavina Del Rio T."/>
            <person name="Copeland A."/>
            <person name="Tice H."/>
            <person name="Cheng J.-F."/>
            <person name="Lucas S."/>
            <person name="Nolan M."/>
            <person name="Bruce D."/>
            <person name="Goodwin L."/>
            <person name="Pitluck S."/>
            <person name="Ivanova N."/>
            <person name="Mavromatis K."/>
            <person name="Ovchinnikova G."/>
            <person name="Pati A."/>
            <person name="Chen A."/>
            <person name="Palaniappan K."/>
            <person name="Land M."/>
            <person name="Hauser L."/>
            <person name="Chang Y.-J."/>
            <person name="Jeffries C.D."/>
            <person name="Chain P."/>
            <person name="Brettin T."/>
            <person name="Detter J.C."/>
            <person name="Schuetze A."/>
            <person name="Rohde M."/>
            <person name="Tindall B.J."/>
            <person name="Goeker M."/>
            <person name="Bristow J."/>
            <person name="Eisen J.A."/>
            <person name="Markowitz V."/>
            <person name="Hugenholtz P."/>
            <person name="Kyrpides N.C."/>
            <person name="Klenk H.-P."/>
            <person name="Chen F."/>
        </authorList>
    </citation>
    <scope>NUCLEOTIDE SEQUENCE [LARGE SCALE GENOMIC DNA]</scope>
    <source>
        <strain evidence="2">ATCC 33905 / DSM 74 / LMG 10896 / Claus 1</strain>
    </source>
</reference>
<proteinExistence type="predicted"/>
<protein>
    <submittedName>
        <fullName evidence="1">Uncharacterized protein</fullName>
    </submittedName>
</protein>
<dbReference type="AlphaFoldDB" id="D2QC56"/>
<dbReference type="HOGENOM" id="CLU_179919_0_0_10"/>
<evidence type="ECO:0000313" key="2">
    <source>
        <dbReference type="Proteomes" id="UP000002028"/>
    </source>
</evidence>